<proteinExistence type="predicted"/>
<accession>A0AAD8T0L7</accession>
<evidence type="ECO:0000313" key="3">
    <source>
        <dbReference type="Proteomes" id="UP001231189"/>
    </source>
</evidence>
<dbReference type="EMBL" id="JAUUTY010000003">
    <property type="protein sequence ID" value="KAK1667756.1"/>
    <property type="molecule type" value="Genomic_DNA"/>
</dbReference>
<keyword evidence="3" id="KW-1185">Reference proteome</keyword>
<gene>
    <name evidence="2" type="ORF">QYE76_055915</name>
</gene>
<name>A0AAD8T0L7_LOLMU</name>
<dbReference type="AlphaFoldDB" id="A0AAD8T0L7"/>
<evidence type="ECO:0000256" key="1">
    <source>
        <dbReference type="SAM" id="MobiDB-lite"/>
    </source>
</evidence>
<reference evidence="2" key="1">
    <citation type="submission" date="2023-07" db="EMBL/GenBank/DDBJ databases">
        <title>A chromosome-level genome assembly of Lolium multiflorum.</title>
        <authorList>
            <person name="Chen Y."/>
            <person name="Copetti D."/>
            <person name="Kolliker R."/>
            <person name="Studer B."/>
        </authorList>
    </citation>
    <scope>NUCLEOTIDE SEQUENCE</scope>
    <source>
        <strain evidence="2">02402/16</strain>
        <tissue evidence="2">Leaf</tissue>
    </source>
</reference>
<feature type="region of interest" description="Disordered" evidence="1">
    <location>
        <begin position="85"/>
        <end position="111"/>
    </location>
</feature>
<protein>
    <submittedName>
        <fullName evidence="2">Uncharacterized protein</fullName>
    </submittedName>
</protein>
<comment type="caution">
    <text evidence="2">The sequence shown here is derived from an EMBL/GenBank/DDBJ whole genome shotgun (WGS) entry which is preliminary data.</text>
</comment>
<sequence length="261" mass="28652">MGSAASGGRNREGSTFGGICDTTAVGHVLYADNFLIVPLDECWIPTRTDSVKLSIIPIDGIDIFIGETVDSNGNAQVFATLAGLDEDEDDDSQKTSPQRVIPDPVQSDAPTRVCARQTEQPQGRSLNFQEGMAAETLMDIACKNGEHVQQKEILTTTINLEVVADPEAFEARRKELLAEARNLVKVIATVLKDKVETDKMYKLAVENGQKADEEGTLNMACRMLQLYLVGPARVWLSDLPENSIFCWFDLKIAFEAHFKGS</sequence>
<organism evidence="2 3">
    <name type="scientific">Lolium multiflorum</name>
    <name type="common">Italian ryegrass</name>
    <name type="synonym">Lolium perenne subsp. multiflorum</name>
    <dbReference type="NCBI Taxonomy" id="4521"/>
    <lineage>
        <taxon>Eukaryota</taxon>
        <taxon>Viridiplantae</taxon>
        <taxon>Streptophyta</taxon>
        <taxon>Embryophyta</taxon>
        <taxon>Tracheophyta</taxon>
        <taxon>Spermatophyta</taxon>
        <taxon>Magnoliopsida</taxon>
        <taxon>Liliopsida</taxon>
        <taxon>Poales</taxon>
        <taxon>Poaceae</taxon>
        <taxon>BOP clade</taxon>
        <taxon>Pooideae</taxon>
        <taxon>Poodae</taxon>
        <taxon>Poeae</taxon>
        <taxon>Poeae Chloroplast Group 2 (Poeae type)</taxon>
        <taxon>Loliodinae</taxon>
        <taxon>Loliinae</taxon>
        <taxon>Lolium</taxon>
    </lineage>
</organism>
<dbReference type="Proteomes" id="UP001231189">
    <property type="component" value="Unassembled WGS sequence"/>
</dbReference>
<evidence type="ECO:0000313" key="2">
    <source>
        <dbReference type="EMBL" id="KAK1667756.1"/>
    </source>
</evidence>